<dbReference type="Proteomes" id="UP000445309">
    <property type="component" value="Unassembled WGS sequence"/>
</dbReference>
<dbReference type="AlphaFoldDB" id="A0A6N4XTN3"/>
<accession>A0A6N4XTN3</accession>
<reference evidence="1 2" key="1">
    <citation type="submission" date="2020-01" db="EMBL/GenBank/DDBJ databases">
        <authorList>
            <person name="Rodrigo-Torres L."/>
            <person name="Arahal R. D."/>
            <person name="Lucena T."/>
        </authorList>
    </citation>
    <scope>NUCLEOTIDE SEQUENCE [LARGE SCALE GENOMIC DNA]</scope>
    <source>
        <strain evidence="1 2">CECT 9393</strain>
    </source>
</reference>
<gene>
    <name evidence="1" type="ORF">CHRY9393_02892</name>
</gene>
<sequence>MRYIFIKIKKVIPLILLSFGNLFYSQIRVVGNTPNPNQEMGSTSAFIDGSSQSDLNATTNVGKGIAFPRTDLSTFTSFAGSITGIPTSFPYFFDGLIVYNTAISGVAGVGSTEGTLCRGFWYYDNPQASGATISTTGTWRPMRPDLCLLPPFELKCTVDKVDTGTLIANAPAAGNVSTQISYSNGNGMSYSGGETFESMAPGVTGLTATLVGGTLANGDGKLTFQISGTPSGAGTATFPISFGGSSCSFTRAVDPASPIMNVDCTGSGRVDTGTLTANTPAAGNVSSQIPYTGGNGVSYPGGQEIHSTGVTGLIATLVPQSNPPANGILTFQISGTPSGAGTASFLIEFGGSTCTFTRTVANGLTVTMCDGRTWLRHNVGANTSLDPDSPVQGTNGNYFQWGYNNVVATPTTPSGDHSGMSVSANTNNFAWTNNSGPCPSGFRVPTTAEWNALVQSSSLSSIGSRFVSATNFGSATVLTCSNGNKLTLPTTGWIQSPGGILNERGRVGYYWTSTAVSPPPNQAYHAESVYFPETLPASGQAQSFGRIDAATVRCINQ</sequence>
<evidence type="ECO:0000313" key="2">
    <source>
        <dbReference type="Proteomes" id="UP000445309"/>
    </source>
</evidence>
<organism evidence="1 2">
    <name type="scientific">Chryseobacterium fistulae</name>
    <dbReference type="NCBI Taxonomy" id="2675058"/>
    <lineage>
        <taxon>Bacteria</taxon>
        <taxon>Pseudomonadati</taxon>
        <taxon>Bacteroidota</taxon>
        <taxon>Flavobacteriia</taxon>
        <taxon>Flavobacteriales</taxon>
        <taxon>Weeksellaceae</taxon>
        <taxon>Chryseobacterium group</taxon>
        <taxon>Chryseobacterium</taxon>
    </lineage>
</organism>
<dbReference type="EMBL" id="CACVBY010000084">
    <property type="protein sequence ID" value="CAA7391355.1"/>
    <property type="molecule type" value="Genomic_DNA"/>
</dbReference>
<keyword evidence="2" id="KW-1185">Reference proteome</keyword>
<name>A0A6N4XTN3_9FLAO</name>
<protein>
    <submittedName>
        <fullName evidence="1">Uncharacterized protein</fullName>
    </submittedName>
</protein>
<proteinExistence type="predicted"/>
<evidence type="ECO:0000313" key="1">
    <source>
        <dbReference type="EMBL" id="CAA7391355.1"/>
    </source>
</evidence>